<dbReference type="Proteomes" id="UP000036403">
    <property type="component" value="Unassembled WGS sequence"/>
</dbReference>
<keyword evidence="6 12" id="KW-0547">Nucleotide-binding</keyword>
<dbReference type="InterPro" id="IPR017441">
    <property type="entry name" value="Protein_kinase_ATP_BS"/>
</dbReference>
<evidence type="ECO:0000256" key="13">
    <source>
        <dbReference type="SAM" id="MobiDB-lite"/>
    </source>
</evidence>
<dbReference type="STRING" id="67767.A0A0J7KWN0"/>
<dbReference type="Gene3D" id="1.10.510.10">
    <property type="entry name" value="Transferase(Phosphotransferase) domain 1"/>
    <property type="match status" value="1"/>
</dbReference>
<dbReference type="GO" id="GO:0005524">
    <property type="term" value="F:ATP binding"/>
    <property type="evidence" value="ECO:0007669"/>
    <property type="project" value="UniProtKB-UniRule"/>
</dbReference>
<evidence type="ECO:0000256" key="6">
    <source>
        <dbReference type="ARBA" id="ARBA00022741"/>
    </source>
</evidence>
<dbReference type="SUPFAM" id="SSF56112">
    <property type="entry name" value="Protein kinase-like (PK-like)"/>
    <property type="match status" value="1"/>
</dbReference>
<comment type="caution">
    <text evidence="15">The sequence shown here is derived from an EMBL/GenBank/DDBJ whole genome shotgun (WGS) entry which is preliminary data.</text>
</comment>
<dbReference type="InterPro" id="IPR000719">
    <property type="entry name" value="Prot_kinase_dom"/>
</dbReference>
<feature type="compositionally biased region" description="Polar residues" evidence="13">
    <location>
        <begin position="128"/>
        <end position="139"/>
    </location>
</feature>
<dbReference type="InterPro" id="IPR008271">
    <property type="entry name" value="Ser/Thr_kinase_AS"/>
</dbReference>
<dbReference type="FunFam" id="3.30.200.20:FF:000429">
    <property type="entry name" value="Calcium/calmodulin-dependent protein kinase kinase"/>
    <property type="match status" value="1"/>
</dbReference>
<comment type="catalytic activity">
    <reaction evidence="10">
        <text>L-threonyl-[protein] + ATP = O-phospho-L-threonyl-[protein] + ADP + H(+)</text>
        <dbReference type="Rhea" id="RHEA:46608"/>
        <dbReference type="Rhea" id="RHEA-COMP:11060"/>
        <dbReference type="Rhea" id="RHEA-COMP:11605"/>
        <dbReference type="ChEBI" id="CHEBI:15378"/>
        <dbReference type="ChEBI" id="CHEBI:30013"/>
        <dbReference type="ChEBI" id="CHEBI:30616"/>
        <dbReference type="ChEBI" id="CHEBI:61977"/>
        <dbReference type="ChEBI" id="CHEBI:456216"/>
        <dbReference type="EC" id="2.7.11.17"/>
    </reaction>
</comment>
<evidence type="ECO:0000256" key="12">
    <source>
        <dbReference type="PROSITE-ProRule" id="PRU10141"/>
    </source>
</evidence>
<feature type="non-terminal residue" evidence="15">
    <location>
        <position position="557"/>
    </location>
</feature>
<dbReference type="EMBL" id="LBMM01002563">
    <property type="protein sequence ID" value="KMQ94654.1"/>
    <property type="molecule type" value="Genomic_DNA"/>
</dbReference>
<feature type="binding site" evidence="12">
    <location>
        <position position="392"/>
    </location>
    <ligand>
        <name>ATP</name>
        <dbReference type="ChEBI" id="CHEBI:30616"/>
    </ligand>
</feature>
<evidence type="ECO:0000256" key="4">
    <source>
        <dbReference type="ARBA" id="ARBA00022527"/>
    </source>
</evidence>
<name>A0A0J7KWN0_LASNI</name>
<evidence type="ECO:0000313" key="16">
    <source>
        <dbReference type="Proteomes" id="UP000036403"/>
    </source>
</evidence>
<dbReference type="AlphaFoldDB" id="A0A0J7KWN0"/>
<dbReference type="EC" id="2.7.11.17" evidence="2"/>
<feature type="region of interest" description="Disordered" evidence="13">
    <location>
        <begin position="98"/>
        <end position="147"/>
    </location>
</feature>
<feature type="region of interest" description="Disordered" evidence="13">
    <location>
        <begin position="165"/>
        <end position="191"/>
    </location>
</feature>
<reference evidence="15 16" key="1">
    <citation type="submission" date="2015-04" db="EMBL/GenBank/DDBJ databases">
        <title>Lasius niger genome sequencing.</title>
        <authorList>
            <person name="Konorov E.A."/>
            <person name="Nikitin M.A."/>
            <person name="Kirill M.V."/>
            <person name="Chang P."/>
        </authorList>
    </citation>
    <scope>NUCLEOTIDE SEQUENCE [LARGE SCALE GENOMIC DNA]</scope>
    <source>
        <tissue evidence="15">Whole</tissue>
    </source>
</reference>
<evidence type="ECO:0000256" key="10">
    <source>
        <dbReference type="ARBA" id="ARBA00047307"/>
    </source>
</evidence>
<dbReference type="PROSITE" id="PS00108">
    <property type="entry name" value="PROTEIN_KINASE_ST"/>
    <property type="match status" value="1"/>
</dbReference>
<dbReference type="GO" id="GO:0005737">
    <property type="term" value="C:cytoplasm"/>
    <property type="evidence" value="ECO:0007669"/>
    <property type="project" value="UniProtKB-SubCell"/>
</dbReference>
<feature type="domain" description="Protein kinase" evidence="14">
    <location>
        <begin position="363"/>
        <end position="557"/>
    </location>
</feature>
<dbReference type="PROSITE" id="PS00107">
    <property type="entry name" value="PROTEIN_KINASE_ATP"/>
    <property type="match status" value="1"/>
</dbReference>
<accession>A0A0J7KWN0</accession>
<dbReference type="PANTHER" id="PTHR24346">
    <property type="entry name" value="MAP/MICROTUBULE AFFINITY-REGULATING KINASE"/>
    <property type="match status" value="1"/>
</dbReference>
<sequence>MQRYKFRNVILQIFQQARLFKKHQSHYLFSTLGRSAIDRPSPSDSLPYISRQTKILPADSELSTDVPGSSKVPSSPEYIQEVRKDSALYLEEVEETLNPTLKPTSTDVRRQSSGYVSPRGSFDDIRRSSTTSGDTQPQDLLSKERRVSRTKALTKNLAYRVEENIEEQEPTADTSEKRMPTTEIHRKVSSSGLDMPSIEEVKEVLKEKTLLRQESPEGNELTEDVAKLQLTSHKDLSRESSGTMREMDETARVQQVIDTTIGLSDSSFKSAPNTNVATAIAADNSRIVDTRKLSLPGEARSSQRLLGETVNVTDKSIPPRFPYSSPQGSPRMRNRTLNREHSVGASTCSFIDNQHDSQQLNQYKVQDEIGKGSFGVVKKVYNEEDGVHYAMKILSKRKLMKKTGIFGRIPPRRAGADPLAKVYKEIAILKKLDHPNVVKLVEVLDHPDRDNLYLVFELVHRGEILVIPSENPLTEETARRYFRDVVMGVEYLHYQKIVHRDIKPSNLLVDRDDRIKIADLGVSTELREPGELLSGKAGTPAFAAPEVSIANAQYSGP</sequence>
<feature type="compositionally biased region" description="Polar residues" evidence="13">
    <location>
        <begin position="98"/>
        <end position="115"/>
    </location>
</feature>
<keyword evidence="4" id="KW-0723">Serine/threonine-protein kinase</keyword>
<keyword evidence="9" id="KW-0112">Calmodulin-binding</keyword>
<dbReference type="Pfam" id="PF00069">
    <property type="entry name" value="Pkinase"/>
    <property type="match status" value="1"/>
</dbReference>
<dbReference type="GO" id="GO:0004683">
    <property type="term" value="F:calcium/calmodulin-dependent protein kinase activity"/>
    <property type="evidence" value="ECO:0007669"/>
    <property type="project" value="UniProtKB-EC"/>
</dbReference>
<proteinExistence type="predicted"/>
<evidence type="ECO:0000256" key="2">
    <source>
        <dbReference type="ARBA" id="ARBA00012434"/>
    </source>
</evidence>
<evidence type="ECO:0000256" key="8">
    <source>
        <dbReference type="ARBA" id="ARBA00022840"/>
    </source>
</evidence>
<evidence type="ECO:0000313" key="15">
    <source>
        <dbReference type="EMBL" id="KMQ94654.1"/>
    </source>
</evidence>
<keyword evidence="5" id="KW-0808">Transferase</keyword>
<comment type="catalytic activity">
    <reaction evidence="11">
        <text>L-seryl-[protein] + ATP = O-phospho-L-seryl-[protein] + ADP + H(+)</text>
        <dbReference type="Rhea" id="RHEA:17989"/>
        <dbReference type="Rhea" id="RHEA-COMP:9863"/>
        <dbReference type="Rhea" id="RHEA-COMP:11604"/>
        <dbReference type="ChEBI" id="CHEBI:15378"/>
        <dbReference type="ChEBI" id="CHEBI:29999"/>
        <dbReference type="ChEBI" id="CHEBI:30616"/>
        <dbReference type="ChEBI" id="CHEBI:83421"/>
        <dbReference type="ChEBI" id="CHEBI:456216"/>
        <dbReference type="EC" id="2.7.11.17"/>
    </reaction>
</comment>
<dbReference type="OrthoDB" id="68483at2759"/>
<dbReference type="PaxDb" id="67767-A0A0J7KWN0"/>
<evidence type="ECO:0000256" key="11">
    <source>
        <dbReference type="ARBA" id="ARBA00047430"/>
    </source>
</evidence>
<gene>
    <name evidence="15" type="ORF">RF55_5181</name>
</gene>
<keyword evidence="3" id="KW-0963">Cytoplasm</keyword>
<keyword evidence="8 12" id="KW-0067">ATP-binding</keyword>
<keyword evidence="16" id="KW-1185">Reference proteome</keyword>
<evidence type="ECO:0000256" key="3">
    <source>
        <dbReference type="ARBA" id="ARBA00022490"/>
    </source>
</evidence>
<dbReference type="InterPro" id="IPR011009">
    <property type="entry name" value="Kinase-like_dom_sf"/>
</dbReference>
<dbReference type="PANTHER" id="PTHR24346:SF77">
    <property type="entry name" value="SERINE THREONINE PROTEIN KINASE"/>
    <property type="match status" value="1"/>
</dbReference>
<evidence type="ECO:0000256" key="9">
    <source>
        <dbReference type="ARBA" id="ARBA00022860"/>
    </source>
</evidence>
<dbReference type="Gene3D" id="3.30.200.20">
    <property type="entry name" value="Phosphorylase Kinase, domain 1"/>
    <property type="match status" value="1"/>
</dbReference>
<evidence type="ECO:0000256" key="1">
    <source>
        <dbReference type="ARBA" id="ARBA00004496"/>
    </source>
</evidence>
<dbReference type="SMART" id="SM00220">
    <property type="entry name" value="S_TKc"/>
    <property type="match status" value="1"/>
</dbReference>
<dbReference type="GO" id="GO:0005634">
    <property type="term" value="C:nucleus"/>
    <property type="evidence" value="ECO:0007669"/>
    <property type="project" value="UniProtKB-ARBA"/>
</dbReference>
<comment type="subcellular location">
    <subcellularLocation>
        <location evidence="1">Cytoplasm</location>
    </subcellularLocation>
</comment>
<evidence type="ECO:0000256" key="5">
    <source>
        <dbReference type="ARBA" id="ARBA00022679"/>
    </source>
</evidence>
<dbReference type="PROSITE" id="PS50011">
    <property type="entry name" value="PROTEIN_KINASE_DOM"/>
    <property type="match status" value="1"/>
</dbReference>
<evidence type="ECO:0000256" key="7">
    <source>
        <dbReference type="ARBA" id="ARBA00022777"/>
    </source>
</evidence>
<feature type="compositionally biased region" description="Basic and acidic residues" evidence="13">
    <location>
        <begin position="174"/>
        <end position="186"/>
    </location>
</feature>
<dbReference type="GO" id="GO:0035556">
    <property type="term" value="P:intracellular signal transduction"/>
    <property type="evidence" value="ECO:0007669"/>
    <property type="project" value="TreeGrafter"/>
</dbReference>
<organism evidence="15 16">
    <name type="scientific">Lasius niger</name>
    <name type="common">Black garden ant</name>
    <dbReference type="NCBI Taxonomy" id="67767"/>
    <lineage>
        <taxon>Eukaryota</taxon>
        <taxon>Metazoa</taxon>
        <taxon>Ecdysozoa</taxon>
        <taxon>Arthropoda</taxon>
        <taxon>Hexapoda</taxon>
        <taxon>Insecta</taxon>
        <taxon>Pterygota</taxon>
        <taxon>Neoptera</taxon>
        <taxon>Endopterygota</taxon>
        <taxon>Hymenoptera</taxon>
        <taxon>Apocrita</taxon>
        <taxon>Aculeata</taxon>
        <taxon>Formicoidea</taxon>
        <taxon>Formicidae</taxon>
        <taxon>Formicinae</taxon>
        <taxon>Lasius</taxon>
        <taxon>Lasius</taxon>
    </lineage>
</organism>
<dbReference type="GO" id="GO:0005516">
    <property type="term" value="F:calmodulin binding"/>
    <property type="evidence" value="ECO:0007669"/>
    <property type="project" value="UniProtKB-KW"/>
</dbReference>
<protein>
    <recommendedName>
        <fullName evidence="2">calcium/calmodulin-dependent protein kinase</fullName>
        <ecNumber evidence="2">2.7.11.17</ecNumber>
    </recommendedName>
</protein>
<keyword evidence="7 15" id="KW-0418">Kinase</keyword>
<evidence type="ECO:0000259" key="14">
    <source>
        <dbReference type="PROSITE" id="PS50011"/>
    </source>
</evidence>